<dbReference type="KEGG" id="samb:SAM23877_6664"/>
<dbReference type="InterPro" id="IPR001732">
    <property type="entry name" value="UDP-Glc/GDP-Man_DH_N"/>
</dbReference>
<dbReference type="Pfam" id="PF03720">
    <property type="entry name" value="UDPG_MGDP_dh_C"/>
    <property type="match status" value="1"/>
</dbReference>
<comment type="similarity">
    <text evidence="1 4">Belongs to the UDP-glucose/GDP-mannose dehydrogenase family.</text>
</comment>
<gene>
    <name evidence="6" type="primary">cgc8</name>
    <name evidence="6" type="ORF">SAM23877_6664</name>
</gene>
<evidence type="ECO:0000256" key="1">
    <source>
        <dbReference type="ARBA" id="ARBA00006601"/>
    </source>
</evidence>
<sequence>MPANRPYEEFDVCVVGLGYVGVTLAAALLSTGRSVLGYENDPAVAEELAQGRLQVAEPGVGEAVRDGVASGAFAVTGDLGERRLPPVVIICVGTPIQAGGATPDLSHLRAATEAIAAGTDDNTLVIVRSTVPVRTSRDLVLPVLRRRTAEPLLAYCPERTIQGQALAEVLSLPQIVGGLTDEAGKRAAEFFATLTDQVVPVSSLEAAELVKLVCNCHTDLIYGFGNEVALLTEKLGLDAREVIDSANLGYPRPTLHKPGFVGGSCLTKDPYLLAHSVAAYGHTPQMITAARSLNESMPRKVGERVLAALRERGQDPADARILLSGLAYKGRPETDDLRGAPYERLLPFLRERVKEIVGHDFVVPSARIEALGVRAVDLTEGFTGAHAAILLNDHPRYGDIDAADLVARMAEPAVVYDTWRVLPPSTKAMRLGRA</sequence>
<dbReference type="InterPro" id="IPR014026">
    <property type="entry name" value="UDP-Glc/GDP-Man_DH_dimer"/>
</dbReference>
<accession>A0A0K2B370</accession>
<dbReference type="PIRSF" id="PIRSF500136">
    <property type="entry name" value="UDP_ManNAc_DH"/>
    <property type="match status" value="1"/>
</dbReference>
<dbReference type="PANTHER" id="PTHR43491">
    <property type="entry name" value="UDP-N-ACETYL-D-MANNOSAMINE DEHYDROGENASE"/>
    <property type="match status" value="1"/>
</dbReference>
<dbReference type="SUPFAM" id="SSF48179">
    <property type="entry name" value="6-phosphogluconate dehydrogenase C-terminal domain-like"/>
    <property type="match status" value="1"/>
</dbReference>
<dbReference type="Gene3D" id="3.40.50.720">
    <property type="entry name" value="NAD(P)-binding Rossmann-like Domain"/>
    <property type="match status" value="2"/>
</dbReference>
<protein>
    <submittedName>
        <fullName evidence="6">Putative nucleotidyl N-acetylglucosamine dehydrogenase</fullName>
    </submittedName>
</protein>
<dbReference type="InterPro" id="IPR014027">
    <property type="entry name" value="UDP-Glc/GDP-Man_DH_C"/>
</dbReference>
<dbReference type="Pfam" id="PF03721">
    <property type="entry name" value="UDPG_MGDP_dh_N"/>
    <property type="match status" value="1"/>
</dbReference>
<dbReference type="Proteomes" id="UP000061018">
    <property type="component" value="Chromosome"/>
</dbReference>
<dbReference type="InterPro" id="IPR036220">
    <property type="entry name" value="UDP-Glc/GDP-Man_DH_C_sf"/>
</dbReference>
<dbReference type="PIRSF" id="PIRSF000124">
    <property type="entry name" value="UDPglc_GDPman_dh"/>
    <property type="match status" value="1"/>
</dbReference>
<dbReference type="InterPro" id="IPR028359">
    <property type="entry name" value="UDP_ManNAc/GlcNAc_DH"/>
</dbReference>
<dbReference type="GO" id="GO:0000271">
    <property type="term" value="P:polysaccharide biosynthetic process"/>
    <property type="evidence" value="ECO:0007669"/>
    <property type="project" value="InterPro"/>
</dbReference>
<keyword evidence="3" id="KW-0520">NAD</keyword>
<evidence type="ECO:0000256" key="4">
    <source>
        <dbReference type="PIRNR" id="PIRNR000124"/>
    </source>
</evidence>
<dbReference type="SUPFAM" id="SSF51735">
    <property type="entry name" value="NAD(P)-binding Rossmann-fold domains"/>
    <property type="match status" value="1"/>
</dbReference>
<reference evidence="7" key="1">
    <citation type="journal article" date="2015" name="J. Biotechnol.">
        <title>Complete genome sequence of Streptomyces ambofaciens ATCC 23877, the spiramycin producer.</title>
        <authorList>
            <person name="Thibessard A."/>
            <person name="Haas D."/>
            <person name="Gerbaud C."/>
            <person name="Aigle B."/>
            <person name="Lautru S."/>
            <person name="Pernodet J.L."/>
            <person name="Leblond P."/>
        </authorList>
    </citation>
    <scope>NUCLEOTIDE SEQUENCE [LARGE SCALE GENOMIC DNA]</scope>
    <source>
        <strain evidence="7">ATCC 23877 / 3486 / DSM 40053 / JCM 4204 / NBRC 12836 / NRRL B-2516</strain>
    </source>
</reference>
<dbReference type="InterPro" id="IPR008927">
    <property type="entry name" value="6-PGluconate_DH-like_C_sf"/>
</dbReference>
<dbReference type="SMART" id="SM00984">
    <property type="entry name" value="UDPG_MGDP_dh_C"/>
    <property type="match status" value="1"/>
</dbReference>
<dbReference type="InterPro" id="IPR017476">
    <property type="entry name" value="UDP-Glc/GDP-Man"/>
</dbReference>
<dbReference type="NCBIfam" id="TIGR03026">
    <property type="entry name" value="NDP-sugDHase"/>
    <property type="match status" value="1"/>
</dbReference>
<evidence type="ECO:0000313" key="6">
    <source>
        <dbReference type="EMBL" id="AKZ59709.1"/>
    </source>
</evidence>
<keyword evidence="2" id="KW-0560">Oxidoreductase</keyword>
<evidence type="ECO:0000259" key="5">
    <source>
        <dbReference type="SMART" id="SM00984"/>
    </source>
</evidence>
<dbReference type="InterPro" id="IPR036291">
    <property type="entry name" value="NAD(P)-bd_dom_sf"/>
</dbReference>
<dbReference type="GO" id="GO:0051287">
    <property type="term" value="F:NAD binding"/>
    <property type="evidence" value="ECO:0007669"/>
    <property type="project" value="InterPro"/>
</dbReference>
<dbReference type="SUPFAM" id="SSF52413">
    <property type="entry name" value="UDP-glucose/GDP-mannose dehydrogenase C-terminal domain"/>
    <property type="match status" value="1"/>
</dbReference>
<dbReference type="Pfam" id="PF00984">
    <property type="entry name" value="UDPG_MGDP_dh"/>
    <property type="match status" value="1"/>
</dbReference>
<dbReference type="EMBL" id="CP012382">
    <property type="protein sequence ID" value="AKZ59709.1"/>
    <property type="molecule type" value="Genomic_DNA"/>
</dbReference>
<dbReference type="AlphaFoldDB" id="A0A0K2B370"/>
<proteinExistence type="inferred from homology"/>
<name>A0A0K2B370_STRA7</name>
<feature type="domain" description="UDP-glucose/GDP-mannose dehydrogenase C-terminal" evidence="5">
    <location>
        <begin position="322"/>
        <end position="424"/>
    </location>
</feature>
<dbReference type="PANTHER" id="PTHR43491:SF2">
    <property type="entry name" value="UDP-N-ACETYL-D-MANNOSAMINE DEHYDROGENASE"/>
    <property type="match status" value="1"/>
</dbReference>
<evidence type="ECO:0000256" key="3">
    <source>
        <dbReference type="ARBA" id="ARBA00023027"/>
    </source>
</evidence>
<dbReference type="GO" id="GO:0016616">
    <property type="term" value="F:oxidoreductase activity, acting on the CH-OH group of donors, NAD or NADP as acceptor"/>
    <property type="evidence" value="ECO:0007669"/>
    <property type="project" value="InterPro"/>
</dbReference>
<evidence type="ECO:0000256" key="2">
    <source>
        <dbReference type="ARBA" id="ARBA00023002"/>
    </source>
</evidence>
<dbReference type="GO" id="GO:0016628">
    <property type="term" value="F:oxidoreductase activity, acting on the CH-CH group of donors, NAD or NADP as acceptor"/>
    <property type="evidence" value="ECO:0007669"/>
    <property type="project" value="InterPro"/>
</dbReference>
<organism evidence="6 7">
    <name type="scientific">Streptomyces ambofaciens (strain ATCC 23877 / 3486 / DSM 40053 / JCM 4204 / NBRC 12836 / NRRL B-2516)</name>
    <dbReference type="NCBI Taxonomy" id="278992"/>
    <lineage>
        <taxon>Bacteria</taxon>
        <taxon>Bacillati</taxon>
        <taxon>Actinomycetota</taxon>
        <taxon>Actinomycetes</taxon>
        <taxon>Kitasatosporales</taxon>
        <taxon>Streptomycetaceae</taxon>
        <taxon>Streptomyces</taxon>
    </lineage>
</organism>
<evidence type="ECO:0000313" key="7">
    <source>
        <dbReference type="Proteomes" id="UP000061018"/>
    </source>
</evidence>
<dbReference type="STRING" id="1889.SAM40697_6000"/>
<dbReference type="RefSeq" id="WP_053140568.1">
    <property type="nucleotide sequence ID" value="NZ_CP012382.1"/>
</dbReference>